<evidence type="ECO:0000313" key="1">
    <source>
        <dbReference type="EMBL" id="MBZ9612143.1"/>
    </source>
</evidence>
<organism evidence="1 2">
    <name type="scientific">Rheinheimera maricola</name>
    <dbReference type="NCBI Taxonomy" id="2793282"/>
    <lineage>
        <taxon>Bacteria</taxon>
        <taxon>Pseudomonadati</taxon>
        <taxon>Pseudomonadota</taxon>
        <taxon>Gammaproteobacteria</taxon>
        <taxon>Chromatiales</taxon>
        <taxon>Chromatiaceae</taxon>
        <taxon>Rheinheimera</taxon>
    </lineage>
</organism>
<name>A0ABS7X9B5_9GAMM</name>
<accession>A0ABS7X9B5</accession>
<protein>
    <recommendedName>
        <fullName evidence="3">DUF3168 domain-containing protein</fullName>
    </recommendedName>
</protein>
<evidence type="ECO:0008006" key="3">
    <source>
        <dbReference type="Google" id="ProtNLM"/>
    </source>
</evidence>
<dbReference type="Proteomes" id="UP000663814">
    <property type="component" value="Unassembled WGS sequence"/>
</dbReference>
<gene>
    <name evidence="1" type="ORF">I4W93_011115</name>
</gene>
<reference evidence="1 2" key="1">
    <citation type="submission" date="2021-08" db="EMBL/GenBank/DDBJ databases">
        <title>Rheinheimera aquimaris sp. nov., isolated from seawater of the East Sea in Korea.</title>
        <authorList>
            <person name="Kim K.H."/>
            <person name="Wenting R."/>
            <person name="Kim K.R."/>
            <person name="Jeon C.O."/>
        </authorList>
    </citation>
    <scope>NUCLEOTIDE SEQUENCE [LARGE SCALE GENOMIC DNA]</scope>
    <source>
        <strain evidence="1 2">MA-13</strain>
    </source>
</reference>
<proteinExistence type="predicted"/>
<evidence type="ECO:0000313" key="2">
    <source>
        <dbReference type="Proteomes" id="UP000663814"/>
    </source>
</evidence>
<comment type="caution">
    <text evidence="1">The sequence shown here is derived from an EMBL/GenBank/DDBJ whole genome shotgun (WGS) entry which is preliminary data.</text>
</comment>
<keyword evidence="2" id="KW-1185">Reference proteome</keyword>
<dbReference type="RefSeq" id="WP_205310853.1">
    <property type="nucleotide sequence ID" value="NZ_JAERPS020000003.1"/>
</dbReference>
<dbReference type="EMBL" id="JAERPS020000003">
    <property type="protein sequence ID" value="MBZ9612143.1"/>
    <property type="molecule type" value="Genomic_DNA"/>
</dbReference>
<sequence>MSELRNALLARLQSLNLGVLHSFERYSTRTKELADCYQFEGRLQGGFLRRPAAKVLAGGSSGNRQRQSFELVLFRSWQDGDASQLLFDEQLDALMADFTNNHRLNGWSCVDGERLGFELVRNEPAMFAGVLVHYAVLRISFSR</sequence>